<dbReference type="Pfam" id="PF08284">
    <property type="entry name" value="RVP_2"/>
    <property type="match status" value="1"/>
</dbReference>
<proteinExistence type="predicted"/>
<accession>A0A438HCP2</accession>
<sequence length="232" mass="27041">MPSYTYLDVVCPTCGKKHRGRPCYRETEAYFSYGKQRHMIRECSKNKKFINKKPKKEKNENKWKPRVQGQVFAMTHRDAKAPSDVVTSIIQIHTLFSRALDPSSTYSFFSISFVGLLDMAFAIMDFDLIIATLMKDFVVTDRMLRDCLVMISYSETLVDLVLLHLQDFDVILEMDWLASYLWIVFGKGWRFTFLLAIERAVEFTIDLVLGITPIFKTLYKMALVELKDELKV</sequence>
<evidence type="ECO:0000313" key="1">
    <source>
        <dbReference type="EMBL" id="RVW82226.1"/>
    </source>
</evidence>
<dbReference type="AlphaFoldDB" id="A0A438HCP2"/>
<comment type="caution">
    <text evidence="1">The sequence shown here is derived from an EMBL/GenBank/DDBJ whole genome shotgun (WGS) entry which is preliminary data.</text>
</comment>
<dbReference type="InterPro" id="IPR032567">
    <property type="entry name" value="RTL1-rel"/>
</dbReference>
<dbReference type="Proteomes" id="UP000288805">
    <property type="component" value="Unassembled WGS sequence"/>
</dbReference>
<name>A0A438HCP2_VITVI</name>
<organism evidence="1 2">
    <name type="scientific">Vitis vinifera</name>
    <name type="common">Grape</name>
    <dbReference type="NCBI Taxonomy" id="29760"/>
    <lineage>
        <taxon>Eukaryota</taxon>
        <taxon>Viridiplantae</taxon>
        <taxon>Streptophyta</taxon>
        <taxon>Embryophyta</taxon>
        <taxon>Tracheophyta</taxon>
        <taxon>Spermatophyta</taxon>
        <taxon>Magnoliopsida</taxon>
        <taxon>eudicotyledons</taxon>
        <taxon>Gunneridae</taxon>
        <taxon>Pentapetalae</taxon>
        <taxon>rosids</taxon>
        <taxon>Vitales</taxon>
        <taxon>Vitaceae</taxon>
        <taxon>Viteae</taxon>
        <taxon>Vitis</taxon>
    </lineage>
</organism>
<reference evidence="1 2" key="1">
    <citation type="journal article" date="2018" name="PLoS Genet.">
        <title>Population sequencing reveals clonal diversity and ancestral inbreeding in the grapevine cultivar Chardonnay.</title>
        <authorList>
            <person name="Roach M.J."/>
            <person name="Johnson D.L."/>
            <person name="Bohlmann J."/>
            <person name="van Vuuren H.J."/>
            <person name="Jones S.J."/>
            <person name="Pretorius I.S."/>
            <person name="Schmidt S.A."/>
            <person name="Borneman A.R."/>
        </authorList>
    </citation>
    <scope>NUCLEOTIDE SEQUENCE [LARGE SCALE GENOMIC DNA]</scope>
    <source>
        <strain evidence="2">cv. Chardonnay</strain>
        <tissue evidence="1">Leaf</tissue>
    </source>
</reference>
<evidence type="ECO:0000313" key="2">
    <source>
        <dbReference type="Proteomes" id="UP000288805"/>
    </source>
</evidence>
<protein>
    <submittedName>
        <fullName evidence="1">Uncharacterized protein</fullName>
    </submittedName>
</protein>
<dbReference type="PANTHER" id="PTHR15503">
    <property type="entry name" value="LDOC1 RELATED"/>
    <property type="match status" value="1"/>
</dbReference>
<dbReference type="EMBL" id="QGNW01000243">
    <property type="protein sequence ID" value="RVW82226.1"/>
    <property type="molecule type" value="Genomic_DNA"/>
</dbReference>
<dbReference type="PANTHER" id="PTHR15503:SF45">
    <property type="entry name" value="RNA-DIRECTED DNA POLYMERASE HOMOLOG"/>
    <property type="match status" value="1"/>
</dbReference>
<gene>
    <name evidence="1" type="ORF">CK203_050774</name>
</gene>